<sequence length="215" mass="23747">MAGKLDPSVIKAIKRAWGLTDKNIVIESSEKLSNLDKGQLTGKNRTITFIPSKGLQRIFAGNIGGTCIDSIEEDFAKGKFENITSYSLVLDEGKTTERFAGAFLVIETETENKEPTLVIRSNNPSENLFSMVDGDSLIKNILDQVKSIANKRGIKHVTVPVSDCGRSSSNREVISQFYKTNFSNNPKLGLVKNKETEFNGYPIWNKNGKDAVVEI</sequence>
<dbReference type="EMBL" id="MFUP01000003">
    <property type="protein sequence ID" value="OGI88454.1"/>
    <property type="molecule type" value="Genomic_DNA"/>
</dbReference>
<evidence type="ECO:0000313" key="1">
    <source>
        <dbReference type="EMBL" id="OGI88454.1"/>
    </source>
</evidence>
<comment type="caution">
    <text evidence="1">The sequence shown here is derived from an EMBL/GenBank/DDBJ whole genome shotgun (WGS) entry which is preliminary data.</text>
</comment>
<protein>
    <submittedName>
        <fullName evidence="1">Uncharacterized protein</fullName>
    </submittedName>
</protein>
<accession>A0A1F6X2W3</accession>
<evidence type="ECO:0000313" key="2">
    <source>
        <dbReference type="Proteomes" id="UP000185809"/>
    </source>
</evidence>
<proteinExistence type="predicted"/>
<name>A0A1F6X2W3_9BACT</name>
<dbReference type="AlphaFoldDB" id="A0A1F6X2W3"/>
<organism evidence="1 2">
    <name type="scientific">Candidatus Nomurabacteria bacterium RIFCSPLOWO2_01_FULL_33_24</name>
    <dbReference type="NCBI Taxonomy" id="1801765"/>
    <lineage>
        <taxon>Bacteria</taxon>
        <taxon>Candidatus Nomuraibacteriota</taxon>
    </lineage>
</organism>
<dbReference type="Proteomes" id="UP000185809">
    <property type="component" value="Unassembled WGS sequence"/>
</dbReference>
<gene>
    <name evidence="1" type="ORF">A2995_01470</name>
</gene>
<reference evidence="1 2" key="1">
    <citation type="journal article" date="2016" name="Nat. Commun.">
        <title>Thousands of microbial genomes shed light on interconnected biogeochemical processes in an aquifer system.</title>
        <authorList>
            <person name="Anantharaman K."/>
            <person name="Brown C.T."/>
            <person name="Hug L.A."/>
            <person name="Sharon I."/>
            <person name="Castelle C.J."/>
            <person name="Probst A.J."/>
            <person name="Thomas B.C."/>
            <person name="Singh A."/>
            <person name="Wilkins M.J."/>
            <person name="Karaoz U."/>
            <person name="Brodie E.L."/>
            <person name="Williams K.H."/>
            <person name="Hubbard S.S."/>
            <person name="Banfield J.F."/>
        </authorList>
    </citation>
    <scope>NUCLEOTIDE SEQUENCE [LARGE SCALE GENOMIC DNA]</scope>
</reference>